<name>A0A3M3A8E1_PSEYM</name>
<protein>
    <submittedName>
        <fullName evidence="1">Uncharacterized protein</fullName>
    </submittedName>
</protein>
<comment type="caution">
    <text evidence="1">The sequence shown here is derived from an EMBL/GenBank/DDBJ whole genome shotgun (WGS) entry which is preliminary data.</text>
</comment>
<dbReference type="Proteomes" id="UP000282378">
    <property type="component" value="Unassembled WGS sequence"/>
</dbReference>
<reference evidence="1 2" key="1">
    <citation type="submission" date="2018-08" db="EMBL/GenBank/DDBJ databases">
        <title>Recombination of ecologically and evolutionarily significant loci maintains genetic cohesion in the Pseudomonas syringae species complex.</title>
        <authorList>
            <person name="Dillon M."/>
            <person name="Thakur S."/>
            <person name="Almeida R.N.D."/>
            <person name="Weir B.S."/>
            <person name="Guttman D.S."/>
        </authorList>
    </citation>
    <scope>NUCLEOTIDE SEQUENCE [LARGE SCALE GENOMIC DNA]</scope>
    <source>
        <strain evidence="1 2">88_10</strain>
    </source>
</reference>
<sequence>MKQVDDFLSDLQLLAAADDFLQAGQFIYIPGSVSNALQGNEGNEKAGNVLSLNEFKQQNGVPARIFADHDQRAAAGPGGEEFVETHIEAQWRELQRIVASAQARFSELPLHEVGQHFVSQGRAFGQPGGARGVDDVTQVKQVLRSGQI</sequence>
<dbReference type="AntiFam" id="ANF00178">
    <property type="entry name" value="Shadow ORF (opposite dhbF)"/>
</dbReference>
<gene>
    <name evidence="1" type="ORF">APX70_01068</name>
</gene>
<accession>A0A3M3A8E1</accession>
<evidence type="ECO:0000313" key="1">
    <source>
        <dbReference type="EMBL" id="RML96435.1"/>
    </source>
</evidence>
<dbReference type="EMBL" id="RBNL01000824">
    <property type="protein sequence ID" value="RML96435.1"/>
    <property type="molecule type" value="Genomic_DNA"/>
</dbReference>
<proteinExistence type="predicted"/>
<dbReference type="AlphaFoldDB" id="A0A3M3A8E1"/>
<evidence type="ECO:0000313" key="2">
    <source>
        <dbReference type="Proteomes" id="UP000282378"/>
    </source>
</evidence>
<organism evidence="1 2">
    <name type="scientific">Pseudomonas syringae pv. maculicola</name>
    <dbReference type="NCBI Taxonomy" id="59511"/>
    <lineage>
        <taxon>Bacteria</taxon>
        <taxon>Pseudomonadati</taxon>
        <taxon>Pseudomonadota</taxon>
        <taxon>Gammaproteobacteria</taxon>
        <taxon>Pseudomonadales</taxon>
        <taxon>Pseudomonadaceae</taxon>
        <taxon>Pseudomonas</taxon>
    </lineage>
</organism>